<organism evidence="1">
    <name type="scientific">marine sediment metagenome</name>
    <dbReference type="NCBI Taxonomy" id="412755"/>
    <lineage>
        <taxon>unclassified sequences</taxon>
        <taxon>metagenomes</taxon>
        <taxon>ecological metagenomes</taxon>
    </lineage>
</organism>
<dbReference type="EMBL" id="LAZR01021471">
    <property type="protein sequence ID" value="KKL85215.1"/>
    <property type="molecule type" value="Genomic_DNA"/>
</dbReference>
<dbReference type="AlphaFoldDB" id="A0A0F9HU39"/>
<accession>A0A0F9HU39</accession>
<sequence length="286" mass="32042">MTKIRIDAFASQPHYFDHIKPIWDALDAEGTFFVGPGANRPGERVAALMPTAVPTIVAGYPDLKRIRGRPAIFVEHGIGENYGEHHPNYSGGSGRAMINLFLCPNERVAEANRVYDAPSVVVGSPWVESLPKRQIEVVVRPKVVVSFHWDCRVFEQTRTALFHYQPHFSSWNGLDIMGHAHPRIADRAARLFAAAGIGFIREFRDVIEWADVYAVDNSSTLFEAKALGLDVVMLDAPHYPPQQTGFRFWKYADIGPRISEGDQFLDAALQANYNRVSYDASEMIAE</sequence>
<feature type="non-terminal residue" evidence="1">
    <location>
        <position position="286"/>
    </location>
</feature>
<proteinExistence type="predicted"/>
<name>A0A0F9HU39_9ZZZZ</name>
<gene>
    <name evidence="1" type="ORF">LCGC14_1956980</name>
</gene>
<comment type="caution">
    <text evidence="1">The sequence shown here is derived from an EMBL/GenBank/DDBJ whole genome shotgun (WGS) entry which is preliminary data.</text>
</comment>
<reference evidence="1" key="1">
    <citation type="journal article" date="2015" name="Nature">
        <title>Complex archaea that bridge the gap between prokaryotes and eukaryotes.</title>
        <authorList>
            <person name="Spang A."/>
            <person name="Saw J.H."/>
            <person name="Jorgensen S.L."/>
            <person name="Zaremba-Niedzwiedzka K."/>
            <person name="Martijn J."/>
            <person name="Lind A.E."/>
            <person name="van Eijk R."/>
            <person name="Schleper C."/>
            <person name="Guy L."/>
            <person name="Ettema T.J."/>
        </authorList>
    </citation>
    <scope>NUCLEOTIDE SEQUENCE</scope>
</reference>
<protein>
    <submittedName>
        <fullName evidence="1">Uncharacterized protein</fullName>
    </submittedName>
</protein>
<evidence type="ECO:0000313" key="1">
    <source>
        <dbReference type="EMBL" id="KKL85215.1"/>
    </source>
</evidence>